<accession>A0AAV4EPZ3</accession>
<feature type="region of interest" description="Disordered" evidence="1">
    <location>
        <begin position="96"/>
        <end position="116"/>
    </location>
</feature>
<dbReference type="Proteomes" id="UP000762676">
    <property type="component" value="Unassembled WGS sequence"/>
</dbReference>
<gene>
    <name evidence="2" type="ORF">ElyMa_001874000</name>
</gene>
<evidence type="ECO:0000313" key="3">
    <source>
        <dbReference type="Proteomes" id="UP000762676"/>
    </source>
</evidence>
<feature type="compositionally biased region" description="Basic residues" evidence="1">
    <location>
        <begin position="1"/>
        <end position="12"/>
    </location>
</feature>
<feature type="compositionally biased region" description="Basic residues" evidence="1">
    <location>
        <begin position="96"/>
        <end position="109"/>
    </location>
</feature>
<feature type="region of interest" description="Disordered" evidence="1">
    <location>
        <begin position="1"/>
        <end position="76"/>
    </location>
</feature>
<keyword evidence="3" id="KW-1185">Reference proteome</keyword>
<sequence length="139" mass="15163">MEGKRRLGRQKKAWYDNMGMDRNGNVRTGYDSDDAGYNDDYGGSGTDDQGGNVTDDDDDGDDSGPPLGLISGPGCRNVWSSKSKTLGLRKCAALHGRRTTKASRPHTHTHASLSGNSRCRLTASRPRTHTRVSIRIQPM</sequence>
<reference evidence="2 3" key="1">
    <citation type="journal article" date="2021" name="Elife">
        <title>Chloroplast acquisition without the gene transfer in kleptoplastic sea slugs, Plakobranchus ocellatus.</title>
        <authorList>
            <person name="Maeda T."/>
            <person name="Takahashi S."/>
            <person name="Yoshida T."/>
            <person name="Shimamura S."/>
            <person name="Takaki Y."/>
            <person name="Nagai Y."/>
            <person name="Toyoda A."/>
            <person name="Suzuki Y."/>
            <person name="Arimoto A."/>
            <person name="Ishii H."/>
            <person name="Satoh N."/>
            <person name="Nishiyama T."/>
            <person name="Hasebe M."/>
            <person name="Maruyama T."/>
            <person name="Minagawa J."/>
            <person name="Obokata J."/>
            <person name="Shigenobu S."/>
        </authorList>
    </citation>
    <scope>NUCLEOTIDE SEQUENCE [LARGE SCALE GENOMIC DNA]</scope>
</reference>
<feature type="compositionally biased region" description="Low complexity" evidence="1">
    <location>
        <begin position="63"/>
        <end position="74"/>
    </location>
</feature>
<proteinExistence type="predicted"/>
<dbReference type="AlphaFoldDB" id="A0AAV4EPZ3"/>
<evidence type="ECO:0000313" key="2">
    <source>
        <dbReference type="EMBL" id="GFR62508.1"/>
    </source>
</evidence>
<protein>
    <submittedName>
        <fullName evidence="2">Uncharacterized protein</fullName>
    </submittedName>
</protein>
<dbReference type="EMBL" id="BMAT01003792">
    <property type="protein sequence ID" value="GFR62508.1"/>
    <property type="molecule type" value="Genomic_DNA"/>
</dbReference>
<evidence type="ECO:0000256" key="1">
    <source>
        <dbReference type="SAM" id="MobiDB-lite"/>
    </source>
</evidence>
<comment type="caution">
    <text evidence="2">The sequence shown here is derived from an EMBL/GenBank/DDBJ whole genome shotgun (WGS) entry which is preliminary data.</text>
</comment>
<name>A0AAV4EPZ3_9GAST</name>
<organism evidence="2 3">
    <name type="scientific">Elysia marginata</name>
    <dbReference type="NCBI Taxonomy" id="1093978"/>
    <lineage>
        <taxon>Eukaryota</taxon>
        <taxon>Metazoa</taxon>
        <taxon>Spiralia</taxon>
        <taxon>Lophotrochozoa</taxon>
        <taxon>Mollusca</taxon>
        <taxon>Gastropoda</taxon>
        <taxon>Heterobranchia</taxon>
        <taxon>Euthyneura</taxon>
        <taxon>Panpulmonata</taxon>
        <taxon>Sacoglossa</taxon>
        <taxon>Placobranchoidea</taxon>
        <taxon>Plakobranchidae</taxon>
        <taxon>Elysia</taxon>
    </lineage>
</organism>